<protein>
    <submittedName>
        <fullName evidence="1">Uncharacterized protein</fullName>
    </submittedName>
</protein>
<reference evidence="1" key="2">
    <citation type="journal article" date="2015" name="Data Brief">
        <title>Shoot transcriptome of the giant reed, Arundo donax.</title>
        <authorList>
            <person name="Barrero R.A."/>
            <person name="Guerrero F.D."/>
            <person name="Moolhuijzen P."/>
            <person name="Goolsby J.A."/>
            <person name="Tidwell J."/>
            <person name="Bellgard S.E."/>
            <person name="Bellgard M.I."/>
        </authorList>
    </citation>
    <scope>NUCLEOTIDE SEQUENCE</scope>
    <source>
        <tissue evidence="1">Shoot tissue taken approximately 20 cm above the soil surface</tissue>
    </source>
</reference>
<dbReference type="EMBL" id="GBRH01183686">
    <property type="protein sequence ID" value="JAE14210.1"/>
    <property type="molecule type" value="Transcribed_RNA"/>
</dbReference>
<accession>A0A0A9FN19</accession>
<proteinExistence type="predicted"/>
<name>A0A0A9FN19_ARUDO</name>
<sequence>MYFADDRPYFVHDYATSLTNIISRFLHFGLITQSTPPDVPNFTL</sequence>
<dbReference type="AlphaFoldDB" id="A0A0A9FN19"/>
<organism evidence="1">
    <name type="scientific">Arundo donax</name>
    <name type="common">Giant reed</name>
    <name type="synonym">Donax arundinaceus</name>
    <dbReference type="NCBI Taxonomy" id="35708"/>
    <lineage>
        <taxon>Eukaryota</taxon>
        <taxon>Viridiplantae</taxon>
        <taxon>Streptophyta</taxon>
        <taxon>Embryophyta</taxon>
        <taxon>Tracheophyta</taxon>
        <taxon>Spermatophyta</taxon>
        <taxon>Magnoliopsida</taxon>
        <taxon>Liliopsida</taxon>
        <taxon>Poales</taxon>
        <taxon>Poaceae</taxon>
        <taxon>PACMAD clade</taxon>
        <taxon>Arundinoideae</taxon>
        <taxon>Arundineae</taxon>
        <taxon>Arundo</taxon>
    </lineage>
</organism>
<reference evidence="1" key="1">
    <citation type="submission" date="2014-09" db="EMBL/GenBank/DDBJ databases">
        <authorList>
            <person name="Magalhaes I.L.F."/>
            <person name="Oliveira U."/>
            <person name="Santos F.R."/>
            <person name="Vidigal T.H.D.A."/>
            <person name="Brescovit A.D."/>
            <person name="Santos A.J."/>
        </authorList>
    </citation>
    <scope>NUCLEOTIDE SEQUENCE</scope>
    <source>
        <tissue evidence="1">Shoot tissue taken approximately 20 cm above the soil surface</tissue>
    </source>
</reference>
<evidence type="ECO:0000313" key="1">
    <source>
        <dbReference type="EMBL" id="JAE14210.1"/>
    </source>
</evidence>